<evidence type="ECO:0000313" key="1">
    <source>
        <dbReference type="EMBL" id="GAH78726.1"/>
    </source>
</evidence>
<name>X1I8I0_9ZZZZ</name>
<reference evidence="1" key="1">
    <citation type="journal article" date="2014" name="Front. Microbiol.">
        <title>High frequency of phylogenetically diverse reductive dehalogenase-homologous genes in deep subseafloor sedimentary metagenomes.</title>
        <authorList>
            <person name="Kawai M."/>
            <person name="Futagami T."/>
            <person name="Toyoda A."/>
            <person name="Takaki Y."/>
            <person name="Nishi S."/>
            <person name="Hori S."/>
            <person name="Arai W."/>
            <person name="Tsubouchi T."/>
            <person name="Morono Y."/>
            <person name="Uchiyama I."/>
            <person name="Ito T."/>
            <person name="Fujiyama A."/>
            <person name="Inagaki F."/>
            <person name="Takami H."/>
        </authorList>
    </citation>
    <scope>NUCLEOTIDE SEQUENCE</scope>
    <source>
        <strain evidence="1">Expedition CK06-06</strain>
    </source>
</reference>
<feature type="non-terminal residue" evidence="1">
    <location>
        <position position="1"/>
    </location>
</feature>
<dbReference type="AlphaFoldDB" id="X1I8I0"/>
<evidence type="ECO:0008006" key="2">
    <source>
        <dbReference type="Google" id="ProtNLM"/>
    </source>
</evidence>
<accession>X1I8I0</accession>
<proteinExistence type="predicted"/>
<comment type="caution">
    <text evidence="1">The sequence shown here is derived from an EMBL/GenBank/DDBJ whole genome shotgun (WGS) entry which is preliminary data.</text>
</comment>
<sequence length="169" mass="18567">EITDTDLDTMWYSLNGGVNITFINNGTIDQNNWTALSDVPVTIIFYANDSAGNINFRSVYVNKDTVAPTVNLLSPTNLQLLGINSPSFSVEINDTYLDTMWYNLNGGENITFATNGTFNPSAWGSLPNGTWTIYFFANDSAGNEAFDSVVVYVDKIIPTIVINLPLDDT</sequence>
<feature type="non-terminal residue" evidence="1">
    <location>
        <position position="169"/>
    </location>
</feature>
<dbReference type="EMBL" id="BARU01044536">
    <property type="protein sequence ID" value="GAH78726.1"/>
    <property type="molecule type" value="Genomic_DNA"/>
</dbReference>
<dbReference type="InterPro" id="IPR013783">
    <property type="entry name" value="Ig-like_fold"/>
</dbReference>
<organism evidence="1">
    <name type="scientific">marine sediment metagenome</name>
    <dbReference type="NCBI Taxonomy" id="412755"/>
    <lineage>
        <taxon>unclassified sequences</taxon>
        <taxon>metagenomes</taxon>
        <taxon>ecological metagenomes</taxon>
    </lineage>
</organism>
<dbReference type="Gene3D" id="2.60.40.10">
    <property type="entry name" value="Immunoglobulins"/>
    <property type="match status" value="1"/>
</dbReference>
<gene>
    <name evidence="1" type="ORF">S03H2_67890</name>
</gene>
<protein>
    <recommendedName>
        <fullName evidence="2">Bacterial Ig-like domain-containing protein</fullName>
    </recommendedName>
</protein>